<feature type="coiled-coil region" evidence="2">
    <location>
        <begin position="107"/>
        <end position="225"/>
    </location>
</feature>
<feature type="region of interest" description="Disordered" evidence="3">
    <location>
        <begin position="26"/>
        <end position="47"/>
    </location>
</feature>
<dbReference type="Proteomes" id="UP001157974">
    <property type="component" value="Unassembled WGS sequence"/>
</dbReference>
<name>A0AAV8URN2_9RHOD</name>
<reference evidence="4 5" key="1">
    <citation type="journal article" date="2023" name="Nat. Commun.">
        <title>Origin of minicircular mitochondrial genomes in red algae.</title>
        <authorList>
            <person name="Lee Y."/>
            <person name="Cho C.H."/>
            <person name="Lee Y.M."/>
            <person name="Park S.I."/>
            <person name="Yang J.H."/>
            <person name="West J.A."/>
            <person name="Bhattacharya D."/>
            <person name="Yoon H.S."/>
        </authorList>
    </citation>
    <scope>NUCLEOTIDE SEQUENCE [LARGE SCALE GENOMIC DNA]</scope>
    <source>
        <strain evidence="4 5">CCMP1338</strain>
        <tissue evidence="4">Whole cell</tissue>
    </source>
</reference>
<keyword evidence="2" id="KW-0175">Coiled coil</keyword>
<proteinExistence type="inferred from homology"/>
<dbReference type="PANTHER" id="PTHR16127">
    <property type="entry name" value="TAXILIN"/>
    <property type="match status" value="1"/>
</dbReference>
<feature type="coiled-coil region" evidence="2">
    <location>
        <begin position="280"/>
        <end position="356"/>
    </location>
</feature>
<accession>A0AAV8URN2</accession>
<evidence type="ECO:0000256" key="1">
    <source>
        <dbReference type="ARBA" id="ARBA00009550"/>
    </source>
</evidence>
<dbReference type="InterPro" id="IPR026183">
    <property type="entry name" value="Taxilin_fam"/>
</dbReference>
<evidence type="ECO:0008006" key="6">
    <source>
        <dbReference type="Google" id="ProtNLM"/>
    </source>
</evidence>
<evidence type="ECO:0000313" key="5">
    <source>
        <dbReference type="Proteomes" id="UP001157974"/>
    </source>
</evidence>
<dbReference type="Pfam" id="PF09728">
    <property type="entry name" value="Taxilin"/>
    <property type="match status" value="1"/>
</dbReference>
<evidence type="ECO:0000256" key="2">
    <source>
        <dbReference type="SAM" id="Coils"/>
    </source>
</evidence>
<evidence type="ECO:0000313" key="4">
    <source>
        <dbReference type="EMBL" id="KAJ8905178.1"/>
    </source>
</evidence>
<comment type="similarity">
    <text evidence="1">Belongs to the taxilin family.</text>
</comment>
<organism evidence="4 5">
    <name type="scientific">Rhodosorus marinus</name>
    <dbReference type="NCBI Taxonomy" id="101924"/>
    <lineage>
        <taxon>Eukaryota</taxon>
        <taxon>Rhodophyta</taxon>
        <taxon>Stylonematophyceae</taxon>
        <taxon>Stylonematales</taxon>
        <taxon>Stylonemataceae</taxon>
        <taxon>Rhodosorus</taxon>
    </lineage>
</organism>
<dbReference type="AlphaFoldDB" id="A0AAV8URN2"/>
<dbReference type="EMBL" id="JAMWBK010000005">
    <property type="protein sequence ID" value="KAJ8905178.1"/>
    <property type="molecule type" value="Genomic_DNA"/>
</dbReference>
<keyword evidence="5" id="KW-1185">Reference proteome</keyword>
<gene>
    <name evidence="4" type="ORF">NDN08_001687</name>
</gene>
<evidence type="ECO:0000256" key="3">
    <source>
        <dbReference type="SAM" id="MobiDB-lite"/>
    </source>
</evidence>
<comment type="caution">
    <text evidence="4">The sequence shown here is derived from an EMBL/GenBank/DDBJ whole genome shotgun (WGS) entry which is preliminary data.</text>
</comment>
<protein>
    <recommendedName>
        <fullName evidence="6">Cilia- and flagella-associated protein 157</fullName>
    </recommendedName>
</protein>
<dbReference type="PANTHER" id="PTHR16127:SF13">
    <property type="entry name" value="GH01188P"/>
    <property type="match status" value="1"/>
</dbReference>
<dbReference type="GO" id="GO:0019905">
    <property type="term" value="F:syntaxin binding"/>
    <property type="evidence" value="ECO:0007669"/>
    <property type="project" value="InterPro"/>
</dbReference>
<sequence>MDKKQVSSSENGELHKLLWRRIEELEKAPQHKNEDEKRADEAHRKATSEVMALVSSTHTPTEVKLKNLQSKLLQRVNEMRTLAYEIGNERRLRRSAEHDADSMKVDLNRTKSAKSKLEALSRELSRQNRELSEQTGKKLAEDGALKEKLLAQLRETMTETERNAELKAKTDERHTEEVRILKEQLKDLDTRYEVREEHFGLQLRTKELELELAEARAREQGASTEELKAKVAHLEALTKTQSKTETNLRKQLTEYGNKFDSFQETLDQNNQVFSAYTVEMEKMSKTVKQLQKANASLREENTNLNKKSNAAMYQLVSIKADLEDAVKAEKREKEKRDKLEKLCRSLTSERASLQKESDALHRAWHALKNKIDALRDEDCQSDHLWELIQGLVLEGEKEATKSILGGKSRTKVDAKTTESISRLHGAGFAFEALAVFEAQGRARIPLEQSQGPLGCAGSIARNDRLFQAGKSSRERSCSLAIDVERQ</sequence>